<protein>
    <recommendedName>
        <fullName evidence="4">UBC core domain-containing protein</fullName>
    </recommendedName>
</protein>
<dbReference type="EMBL" id="OU895879">
    <property type="protein sequence ID" value="CAG9807710.1"/>
    <property type="molecule type" value="Genomic_DNA"/>
</dbReference>
<evidence type="ECO:0000313" key="5">
    <source>
        <dbReference type="EMBL" id="CAG9807710.1"/>
    </source>
</evidence>
<dbReference type="OrthoDB" id="47801at2759"/>
<feature type="region of interest" description="Disordered" evidence="3">
    <location>
        <begin position="835"/>
        <end position="860"/>
    </location>
</feature>
<evidence type="ECO:0000256" key="3">
    <source>
        <dbReference type="SAM" id="MobiDB-lite"/>
    </source>
</evidence>
<feature type="region of interest" description="Disordered" evidence="3">
    <location>
        <begin position="370"/>
        <end position="410"/>
    </location>
</feature>
<evidence type="ECO:0000259" key="4">
    <source>
        <dbReference type="PROSITE" id="PS50127"/>
    </source>
</evidence>
<feature type="compositionally biased region" description="Acidic residues" evidence="3">
    <location>
        <begin position="616"/>
        <end position="629"/>
    </location>
</feature>
<dbReference type="InterPro" id="IPR016135">
    <property type="entry name" value="UBQ-conjugating_enzyme/RWD"/>
</dbReference>
<dbReference type="FunFam" id="3.10.110.10:FF:000136">
    <property type="entry name" value="Predicted protein"/>
    <property type="match status" value="1"/>
</dbReference>
<evidence type="ECO:0000256" key="2">
    <source>
        <dbReference type="ARBA" id="ARBA00022786"/>
    </source>
</evidence>
<feature type="compositionally biased region" description="Basic and acidic residues" evidence="3">
    <location>
        <begin position="849"/>
        <end position="858"/>
    </location>
</feature>
<dbReference type="PANTHER" id="PTHR46116:SF15">
    <property type="entry name" value="(E3-INDEPENDENT) E2 UBIQUITIN-CONJUGATING ENZYME"/>
    <property type="match status" value="1"/>
</dbReference>
<keyword evidence="1" id="KW-0808">Transferase</keyword>
<feature type="compositionally biased region" description="Low complexity" evidence="3">
    <location>
        <begin position="835"/>
        <end position="848"/>
    </location>
</feature>
<dbReference type="Pfam" id="PF00179">
    <property type="entry name" value="UQ_con"/>
    <property type="match status" value="1"/>
</dbReference>
<name>A0A9N9WW27_9DIPT</name>
<gene>
    <name evidence="5" type="ORF">CHIRRI_LOCUS10556</name>
</gene>
<dbReference type="Proteomes" id="UP001153620">
    <property type="component" value="Chromosome 3"/>
</dbReference>
<dbReference type="AlphaFoldDB" id="A0A9N9WW27"/>
<reference evidence="5" key="2">
    <citation type="submission" date="2022-10" db="EMBL/GenBank/DDBJ databases">
        <authorList>
            <consortium name="ENA_rothamsted_submissions"/>
            <consortium name="culmorum"/>
            <person name="King R."/>
        </authorList>
    </citation>
    <scope>NUCLEOTIDE SEQUENCE</scope>
</reference>
<dbReference type="SUPFAM" id="SSF54495">
    <property type="entry name" value="UBC-like"/>
    <property type="match status" value="1"/>
</dbReference>
<dbReference type="SMART" id="SM00212">
    <property type="entry name" value="UBCc"/>
    <property type="match status" value="1"/>
</dbReference>
<dbReference type="InterPro" id="IPR057733">
    <property type="entry name" value="UBE2O-like_SH3-B"/>
</dbReference>
<organism evidence="5 6">
    <name type="scientific">Chironomus riparius</name>
    <dbReference type="NCBI Taxonomy" id="315576"/>
    <lineage>
        <taxon>Eukaryota</taxon>
        <taxon>Metazoa</taxon>
        <taxon>Ecdysozoa</taxon>
        <taxon>Arthropoda</taxon>
        <taxon>Hexapoda</taxon>
        <taxon>Insecta</taxon>
        <taxon>Pterygota</taxon>
        <taxon>Neoptera</taxon>
        <taxon>Endopterygota</taxon>
        <taxon>Diptera</taxon>
        <taxon>Nematocera</taxon>
        <taxon>Chironomoidea</taxon>
        <taxon>Chironomidae</taxon>
        <taxon>Chironominae</taxon>
        <taxon>Chironomus</taxon>
    </lineage>
</organism>
<feature type="compositionally biased region" description="Low complexity" evidence="3">
    <location>
        <begin position="384"/>
        <end position="395"/>
    </location>
</feature>
<evidence type="ECO:0000313" key="6">
    <source>
        <dbReference type="Proteomes" id="UP001153620"/>
    </source>
</evidence>
<dbReference type="CDD" id="cd23837">
    <property type="entry name" value="UBCc_UBE2O"/>
    <property type="match status" value="1"/>
</dbReference>
<dbReference type="InterPro" id="IPR057735">
    <property type="entry name" value="UBE2O-like_tSH3-B"/>
</dbReference>
<feature type="compositionally biased region" description="Acidic residues" evidence="3">
    <location>
        <begin position="370"/>
        <end position="383"/>
    </location>
</feature>
<evidence type="ECO:0000256" key="1">
    <source>
        <dbReference type="ARBA" id="ARBA00022679"/>
    </source>
</evidence>
<dbReference type="Pfam" id="PF23046">
    <property type="entry name" value="tSH3-B_UBE2O"/>
    <property type="match status" value="1"/>
</dbReference>
<dbReference type="PANTHER" id="PTHR46116">
    <property type="entry name" value="(E3-INDEPENDENT) E2 UBIQUITIN-CONJUGATING ENZYME"/>
    <property type="match status" value="1"/>
</dbReference>
<dbReference type="Gene3D" id="3.10.110.10">
    <property type="entry name" value="Ubiquitin Conjugating Enzyme"/>
    <property type="match status" value="1"/>
</dbReference>
<keyword evidence="2" id="KW-0833">Ubl conjugation pathway</keyword>
<dbReference type="GO" id="GO:0061631">
    <property type="term" value="F:ubiquitin conjugating enzyme activity"/>
    <property type="evidence" value="ECO:0007669"/>
    <property type="project" value="TreeGrafter"/>
</dbReference>
<reference evidence="5" key="1">
    <citation type="submission" date="2022-01" db="EMBL/GenBank/DDBJ databases">
        <authorList>
            <person name="King R."/>
        </authorList>
    </citation>
    <scope>NUCLEOTIDE SEQUENCE</scope>
</reference>
<dbReference type="InterPro" id="IPR000608">
    <property type="entry name" value="UBC"/>
</dbReference>
<keyword evidence="6" id="KW-1185">Reference proteome</keyword>
<dbReference type="PROSITE" id="PS50127">
    <property type="entry name" value="UBC_2"/>
    <property type="match status" value="1"/>
</dbReference>
<accession>A0A9N9WW27</accession>
<feature type="region of interest" description="Disordered" evidence="3">
    <location>
        <begin position="612"/>
        <end position="636"/>
    </location>
</feature>
<dbReference type="InterPro" id="IPR057734">
    <property type="entry name" value="UBE2O-like_SH3-C"/>
</dbReference>
<feature type="domain" description="UBC core" evidence="4">
    <location>
        <begin position="1010"/>
        <end position="1171"/>
    </location>
</feature>
<dbReference type="Pfam" id="PF23044">
    <property type="entry name" value="SH3-C_UBE2O"/>
    <property type="match status" value="1"/>
</dbReference>
<proteinExistence type="predicted"/>
<dbReference type="Pfam" id="PF23043">
    <property type="entry name" value="SH3-B_UBE2O"/>
    <property type="match status" value="1"/>
</dbReference>
<sequence length="1263" mass="143597">MNQYFYEDQVFTIDKKGSVKFGLVVENEVPSDGEYENHTETEKFLRKGELRVVWYPEGKDEIILERNVGLADRTLMPGDVVRRMTESDTQRGYCREIRVKADLKILGNSRYIIKDVLSERLVPLVSIPRDNAVCLNGWVGSTKNIDEKLTLRSTCGSVLELRPDIDYFPFKDKNNRSVFSSNLFYVGQQLIGPVYELDNAKWIIQTPDMRTSRKHKAERKFTVQSVEVDGVYVHWQCKASCEENSSSGESGIPKSYITGEDLKKMKRLNLFESCMLQINDKNYLNVAESDVIVRKSQWKKEQSNKYRILSSRTNQNLENSEASNNTYEQYDTEKFKLTECEKQSVNVQNKLNECDRTKLCPQSKKFLESDEWQTEEEEDEEVLSDSGTTASSCSSNPTPKGSPKKSPLLSHKIRKLKKHKQRDPKERQIPQIGDRVVTEVLVVYSWATVVWQDGSIEKDIPSTELCPIHHLDDHEFFPADFVLAANDSANFNPSYRDYGVIQKVDHLGRIAKVKWFSTYTNIDEPTPIYKGESEVSVYDLKDHPDFQYRPGTIVIRVANFPSDQQCATAGQVVDNYPEGRVKVWWVDGTVSMCWPQDLFEVGQYDSENNFWGNGGDSDDESWQTEDEFSEPGGMPQQQHLTANLERARKAMARLEELFIINPNLQSQEVMKKLLMVYKKCRYLDRLMNTSFFHESNFMGLVERVRKGGSQTTAERVLEKKNRLFNETPLSGNIAQSSVENTSNTGKTLTKKISLLEATKSSSSNSNSHEDNSSYCSFESTKSCFQPSTRQASQESPTKKQNLLVVASEAWKQQGKFHSTSSDISSITDDNLKLSSCSSPSSAYKTPSPKKGEEIEKNSTDSGILITLDNGSLESSKQIIEAPESNSSSFVITVCAKLCSLIKIQLVKALQEINNRYCPSDTFKEIVELEMDSKVIAKIDSEFEEEEISSPDEVKSFNLTDCAAMTKKEEYKNKTKIEGEKSCIDNFQVIDHVPSTHKYHLTVFHPTNPHSFYKAVQKEHKLLKNSLPSGVWTITFEDRLDLLSVLIQGPTKTPYEDGLFAFDIQLGHDYPKSPPLCHYISYCRDRLNPNLYEDGKVCVSLLGTWSGRGTEIWCPNSSTLLQVIVSLQGLILVDEPYYNEAGYEKQRGTQQGKENSRMYNEMVVLKLVQSMTKLISSPPEVFGDIIQEHFRRNGENFYYRIKSWMELSGNNSNDACKSSTSEGKCSAISKPEFPLIPASKGFCLTLVTVLDGFYQKLHEIKAVS</sequence>